<dbReference type="Proteomes" id="UP000035762">
    <property type="component" value="Unassembled WGS sequence"/>
</dbReference>
<evidence type="ECO:0000313" key="2">
    <source>
        <dbReference type="Proteomes" id="UP000035762"/>
    </source>
</evidence>
<protein>
    <recommendedName>
        <fullName evidence="3">Protein involved in meta-pathway of phenol degradation</fullName>
    </recommendedName>
</protein>
<name>A0A090MG76_AFIFE</name>
<gene>
    <name evidence="1" type="ORF">BN961_00036</name>
</gene>
<evidence type="ECO:0000313" key="1">
    <source>
        <dbReference type="EMBL" id="CEG06666.1"/>
    </source>
</evidence>
<dbReference type="InterPro" id="IPR025737">
    <property type="entry name" value="FApF"/>
</dbReference>
<accession>A0A090MG76</accession>
<organism evidence="1 2">
    <name type="scientific">Afipia felis</name>
    <name type="common">Cat scratch disease bacillus</name>
    <dbReference type="NCBI Taxonomy" id="1035"/>
    <lineage>
        <taxon>Bacteria</taxon>
        <taxon>Pseudomonadati</taxon>
        <taxon>Pseudomonadota</taxon>
        <taxon>Alphaproteobacteria</taxon>
        <taxon>Hyphomicrobiales</taxon>
        <taxon>Nitrobacteraceae</taxon>
        <taxon>Afipia</taxon>
    </lineage>
</organism>
<keyword evidence="2" id="KW-1185">Reference proteome</keyword>
<dbReference type="AlphaFoldDB" id="A0A090MG76"/>
<reference evidence="1 2" key="1">
    <citation type="journal article" date="2014" name="Genome Announc.">
        <title>Genome Sequence of Afipia felis Strain 76713, Isolated in Hospital Water Using an Amoeba Co-Culture Procedure.</title>
        <authorList>
            <person name="Benamar S."/>
            <person name="La Scola B."/>
            <person name="Croce O."/>
        </authorList>
    </citation>
    <scope>NUCLEOTIDE SEQUENCE [LARGE SCALE GENOMIC DNA]</scope>
    <source>
        <strain evidence="1 2">76713</strain>
    </source>
</reference>
<dbReference type="EMBL" id="CCAZ020000001">
    <property type="protein sequence ID" value="CEG06666.1"/>
    <property type="molecule type" value="Genomic_DNA"/>
</dbReference>
<dbReference type="Pfam" id="PF13557">
    <property type="entry name" value="Phenol_MetA_deg"/>
    <property type="match status" value="1"/>
</dbReference>
<evidence type="ECO:0008006" key="3">
    <source>
        <dbReference type="Google" id="ProtNLM"/>
    </source>
</evidence>
<proteinExistence type="predicted"/>
<comment type="caution">
    <text evidence="1">The sequence shown here is derived from an EMBL/GenBank/DDBJ whole genome shotgun (WGS) entry which is preliminary data.</text>
</comment>
<sequence length="269" mass="29075">MLPRPDQRLEPTDIVSETSERRIRRRIGSAVVAAGLTAMCTLPAAAGPPYQSDDPQPTDYRHYEIYTFNKGARSKGDLAGASGIDFNYGAARDLQLTATLPVGFDFPSNGPTAFGLSNIELAAKYRILHQDRFGLDVAVFPRVFLPSGSRSVGDRQASVLLPIWVQKDWGKWSAFGGGGCQISAAGRSHDFCLYGGTVTRQIAPTLQLGIELFHQTADGIGNPATTSLGIGAKYDLNDNIHLLGYAAKGIQNARTANQYSWYAAVLFTF</sequence>